<dbReference type="PROSITE" id="PS50943">
    <property type="entry name" value="HTH_CROC1"/>
    <property type="match status" value="1"/>
</dbReference>
<keyword evidence="4" id="KW-1185">Reference proteome</keyword>
<dbReference type="InterPro" id="IPR010982">
    <property type="entry name" value="Lambda_DNA-bd_dom_sf"/>
</dbReference>
<name>A0ABP6Z8F4_9ACTN</name>
<dbReference type="SUPFAM" id="SSF47413">
    <property type="entry name" value="lambda repressor-like DNA-binding domains"/>
    <property type="match status" value="1"/>
</dbReference>
<dbReference type="SUPFAM" id="SSF48452">
    <property type="entry name" value="TPR-like"/>
    <property type="match status" value="1"/>
</dbReference>
<gene>
    <name evidence="3" type="ORF">GCM10022235_83060</name>
</gene>
<dbReference type="Gene3D" id="1.25.40.10">
    <property type="entry name" value="Tetratricopeptide repeat domain"/>
    <property type="match status" value="1"/>
</dbReference>
<evidence type="ECO:0000259" key="2">
    <source>
        <dbReference type="PROSITE" id="PS50943"/>
    </source>
</evidence>
<dbReference type="Proteomes" id="UP001501222">
    <property type="component" value="Unassembled WGS sequence"/>
</dbReference>
<accession>A0ABP6Z8F4</accession>
<sequence length="441" mass="46807">MKDGVAEPLRLPASFWRAEVVQNALRSRDISTLFNEASKRGMSQTRIGMAVGFSQGRVSEIIRGTRGVARIHVLERIADGFSMPIHARNALGLAPSGGGVRTSTPWPAPPETKVDGGGGVGDDVQRKEFLRVAVGAGTGLIASRYISFADDQGAHDLRSALAGPITHYRRMEHAVSSEHLAPAVEAHLALARVTVDQHLRTPGGLSVLAEIAGMTGWLATDRGDLATARLRYGEAVQRAQQARHPLLTAYMTASLGQFETEAGNAHIGLKYISKAESLLERAAPDSARAWLSSLRAITLAELADRKGTYAALKLANTLTSRQRGEPTWPWVFQYDNAKFASSEAVALGRLGELPGAIAAFEAAQVHITGPKPRALALMDHANVLSCSGRLDEACAVAEAALQAGHSLGSVRVINRVRSFHANLPADAAGVVHLTDALSAVS</sequence>
<evidence type="ECO:0000313" key="3">
    <source>
        <dbReference type="EMBL" id="GAA3598636.1"/>
    </source>
</evidence>
<dbReference type="EMBL" id="BAABAA010000022">
    <property type="protein sequence ID" value="GAA3598636.1"/>
    <property type="molecule type" value="Genomic_DNA"/>
</dbReference>
<dbReference type="CDD" id="cd00093">
    <property type="entry name" value="HTH_XRE"/>
    <property type="match status" value="1"/>
</dbReference>
<reference evidence="4" key="1">
    <citation type="journal article" date="2019" name="Int. J. Syst. Evol. Microbiol.">
        <title>The Global Catalogue of Microorganisms (GCM) 10K type strain sequencing project: providing services to taxonomists for standard genome sequencing and annotation.</title>
        <authorList>
            <consortium name="The Broad Institute Genomics Platform"/>
            <consortium name="The Broad Institute Genome Sequencing Center for Infectious Disease"/>
            <person name="Wu L."/>
            <person name="Ma J."/>
        </authorList>
    </citation>
    <scope>NUCLEOTIDE SEQUENCE [LARGE SCALE GENOMIC DNA]</scope>
    <source>
        <strain evidence="4">JCM 16928</strain>
    </source>
</reference>
<feature type="region of interest" description="Disordered" evidence="1">
    <location>
        <begin position="96"/>
        <end position="118"/>
    </location>
</feature>
<evidence type="ECO:0000313" key="4">
    <source>
        <dbReference type="Proteomes" id="UP001501222"/>
    </source>
</evidence>
<feature type="domain" description="HTH cro/C1-type" evidence="2">
    <location>
        <begin position="39"/>
        <end position="88"/>
    </location>
</feature>
<organism evidence="3 4">
    <name type="scientific">Kribbella ginsengisoli</name>
    <dbReference type="NCBI Taxonomy" id="363865"/>
    <lineage>
        <taxon>Bacteria</taxon>
        <taxon>Bacillati</taxon>
        <taxon>Actinomycetota</taxon>
        <taxon>Actinomycetes</taxon>
        <taxon>Propionibacteriales</taxon>
        <taxon>Kribbellaceae</taxon>
        <taxon>Kribbella</taxon>
    </lineage>
</organism>
<proteinExistence type="predicted"/>
<evidence type="ECO:0000256" key="1">
    <source>
        <dbReference type="SAM" id="MobiDB-lite"/>
    </source>
</evidence>
<protein>
    <recommendedName>
        <fullName evidence="2">HTH cro/C1-type domain-containing protein</fullName>
    </recommendedName>
</protein>
<dbReference type="InterPro" id="IPR001387">
    <property type="entry name" value="Cro/C1-type_HTH"/>
</dbReference>
<dbReference type="InterPro" id="IPR011990">
    <property type="entry name" value="TPR-like_helical_dom_sf"/>
</dbReference>
<dbReference type="Gene3D" id="1.10.260.40">
    <property type="entry name" value="lambda repressor-like DNA-binding domains"/>
    <property type="match status" value="1"/>
</dbReference>
<comment type="caution">
    <text evidence="3">The sequence shown here is derived from an EMBL/GenBank/DDBJ whole genome shotgun (WGS) entry which is preliminary data.</text>
</comment>